<keyword evidence="7" id="KW-0315">Glutamine amidotransferase</keyword>
<organism evidence="11 12">
    <name type="scientific">Niallia circulans</name>
    <name type="common">Bacillus circulans</name>
    <dbReference type="NCBI Taxonomy" id="1397"/>
    <lineage>
        <taxon>Bacteria</taxon>
        <taxon>Bacillati</taxon>
        <taxon>Bacillota</taxon>
        <taxon>Bacilli</taxon>
        <taxon>Bacillales</taxon>
        <taxon>Bacillaceae</taxon>
        <taxon>Niallia</taxon>
    </lineage>
</organism>
<dbReference type="Gene3D" id="3.40.50.620">
    <property type="entry name" value="HUPs"/>
    <property type="match status" value="1"/>
</dbReference>
<evidence type="ECO:0000259" key="10">
    <source>
        <dbReference type="PROSITE" id="PS51278"/>
    </source>
</evidence>
<keyword evidence="6" id="KW-0028">Amino-acid biosynthesis</keyword>
<dbReference type="InterPro" id="IPR006426">
    <property type="entry name" value="Asn_synth_AEB"/>
</dbReference>
<dbReference type="EMBL" id="LDPH01000011">
    <property type="protein sequence ID" value="KLV25973.1"/>
    <property type="molecule type" value="Genomic_DNA"/>
</dbReference>
<dbReference type="InterPro" id="IPR001962">
    <property type="entry name" value="Asn_synthase"/>
</dbReference>
<dbReference type="GO" id="GO:0006529">
    <property type="term" value="P:asparagine biosynthetic process"/>
    <property type="evidence" value="ECO:0007669"/>
    <property type="project" value="UniProtKB-KW"/>
</dbReference>
<evidence type="ECO:0000256" key="9">
    <source>
        <dbReference type="PIRSR" id="PIRSR001589-2"/>
    </source>
</evidence>
<dbReference type="CDD" id="cd00712">
    <property type="entry name" value="AsnB"/>
    <property type="match status" value="1"/>
</dbReference>
<accession>A0A0J1IJ61</accession>
<dbReference type="InterPro" id="IPR029055">
    <property type="entry name" value="Ntn_hydrolases_N"/>
</dbReference>
<dbReference type="PATRIC" id="fig|1397.4.peg.683"/>
<comment type="pathway">
    <text evidence="1">Amino-acid biosynthesis; L-asparagine biosynthesis; L-asparagine from L-aspartate (L-Gln route): step 1/1.</text>
</comment>
<evidence type="ECO:0000256" key="5">
    <source>
        <dbReference type="ARBA" id="ARBA00022840"/>
    </source>
</evidence>
<evidence type="ECO:0000256" key="7">
    <source>
        <dbReference type="ARBA" id="ARBA00022962"/>
    </source>
</evidence>
<keyword evidence="12" id="KW-1185">Reference proteome</keyword>
<evidence type="ECO:0000256" key="4">
    <source>
        <dbReference type="ARBA" id="ARBA00022741"/>
    </source>
</evidence>
<dbReference type="Gene3D" id="3.60.20.10">
    <property type="entry name" value="Glutamine Phosphoribosylpyrophosphate, subunit 1, domain 1"/>
    <property type="match status" value="1"/>
</dbReference>
<feature type="domain" description="Glutamine amidotransferase type-2" evidence="10">
    <location>
        <begin position="1"/>
        <end position="217"/>
    </location>
</feature>
<dbReference type="PANTHER" id="PTHR43284">
    <property type="entry name" value="ASPARAGINE SYNTHETASE (GLUTAMINE-HYDROLYZING)"/>
    <property type="match status" value="1"/>
</dbReference>
<dbReference type="GO" id="GO:0005524">
    <property type="term" value="F:ATP binding"/>
    <property type="evidence" value="ECO:0007669"/>
    <property type="project" value="UniProtKB-KW"/>
</dbReference>
<dbReference type="SUPFAM" id="SSF52402">
    <property type="entry name" value="Adenine nucleotide alpha hydrolases-like"/>
    <property type="match status" value="1"/>
</dbReference>
<sequence>MSGIAGILYENQASIATEHARRIMNGFQGFPSDDIQVYSRMNIFLGCHAQWITPESIGERNPYFDKTSGVVITSDSIIDNRMELFQSLQVDRSLQQTISDTQLILLAYLKWGEETPKYLIGDFAFFLWDERQQKLFGARDFSGSRTLYYVYKERQFYFSTVIESLLKLPNVKQRLNEEWLAEYLAIAGVVDTVDSSITPFIGIEQVPPSHSITIEKGRKKVKRYSQISSEVKPIHLPTDNDYVEAFQEVYQSAVQARLRTYKKVGSQLSGGLDSGSVVSLAAKHLRGDAGLHTFSYIPPKDFIPFGPKNLVANESAFVNKTVNYIGHLQDHYLDFEGEDSYTQLDEFLEIMEMPYKFFENSFWIKGIFEEAQKRDIGILLNGNRGNLSISWGGVQDYFPLLLKQCRLLKLYKEVEAYSKNIARPRKRVAAMVLRETFPFLNQQRKKYTTGGPPPLINPEFAAKTSIYTKLAEAGIDATGWFSELNAFEQRRRHFDDLFHWNASNTFMTKLSLKYGLISRDPTNDLRVIRFCLSIPEDQYVQKGMDRALIRRSTEGYLPDEIRLNQQIRGAQGTDWLYRVIPHWKSLLQEAREVSKDPAILSYINYSCLKRGLDKLEKGAISELAVDPDVRALFRSIIVYRFLKKLKLAG</sequence>
<evidence type="ECO:0000256" key="8">
    <source>
        <dbReference type="ARBA" id="ARBA00048741"/>
    </source>
</evidence>
<dbReference type="RefSeq" id="WP_047942565.1">
    <property type="nucleotide sequence ID" value="NZ_JBCLPU010000003.1"/>
</dbReference>
<comment type="caution">
    <text evidence="11">The sequence shown here is derived from an EMBL/GenBank/DDBJ whole genome shotgun (WGS) entry which is preliminary data.</text>
</comment>
<evidence type="ECO:0000313" key="11">
    <source>
        <dbReference type="EMBL" id="KLV25973.1"/>
    </source>
</evidence>
<evidence type="ECO:0000313" key="12">
    <source>
        <dbReference type="Proteomes" id="UP000036045"/>
    </source>
</evidence>
<dbReference type="AlphaFoldDB" id="A0A0J1IJ61"/>
<evidence type="ECO:0000256" key="6">
    <source>
        <dbReference type="ARBA" id="ARBA00022888"/>
    </source>
</evidence>
<protein>
    <recommendedName>
        <fullName evidence="3">asparagine synthase (glutamine-hydrolyzing)</fullName>
        <ecNumber evidence="3">6.3.5.4</ecNumber>
    </recommendedName>
</protein>
<evidence type="ECO:0000256" key="1">
    <source>
        <dbReference type="ARBA" id="ARBA00005187"/>
    </source>
</evidence>
<dbReference type="PROSITE" id="PS51278">
    <property type="entry name" value="GATASE_TYPE_2"/>
    <property type="match status" value="1"/>
</dbReference>
<dbReference type="InterPro" id="IPR017932">
    <property type="entry name" value="GATase_2_dom"/>
</dbReference>
<dbReference type="GO" id="GO:0004066">
    <property type="term" value="F:asparagine synthase (glutamine-hydrolyzing) activity"/>
    <property type="evidence" value="ECO:0007669"/>
    <property type="project" value="UniProtKB-EC"/>
</dbReference>
<keyword evidence="4 9" id="KW-0547">Nucleotide-binding</keyword>
<evidence type="ECO:0000256" key="2">
    <source>
        <dbReference type="ARBA" id="ARBA00005752"/>
    </source>
</evidence>
<dbReference type="EC" id="6.3.5.4" evidence="3"/>
<gene>
    <name evidence="11" type="ORF">ABW02_12850</name>
</gene>
<dbReference type="PIRSF" id="PIRSF001589">
    <property type="entry name" value="Asn_synthetase_glu-h"/>
    <property type="match status" value="1"/>
</dbReference>
<dbReference type="InterPro" id="IPR014729">
    <property type="entry name" value="Rossmann-like_a/b/a_fold"/>
</dbReference>
<keyword evidence="6" id="KW-0061">Asparagine biosynthesis</keyword>
<comment type="similarity">
    <text evidence="2">Belongs to the asparagine synthetase family.</text>
</comment>
<reference evidence="11 12" key="1">
    <citation type="submission" date="2015-05" db="EMBL/GenBank/DDBJ databases">
        <title>Whole genome sequence and identification of bacterial endophytes from Costus igneus.</title>
        <authorList>
            <person name="Lee Y.P."/>
            <person name="Gan H.M."/>
            <person name="Eng W."/>
            <person name="Wheatley M.S."/>
            <person name="Caraballo A."/>
            <person name="Polter S."/>
            <person name="Savka M.A."/>
            <person name="Hudson A.O."/>
        </authorList>
    </citation>
    <scope>NUCLEOTIDE SEQUENCE [LARGE SCALE GENOMIC DNA]</scope>
    <source>
        <strain evidence="11 12">RIT379</strain>
    </source>
</reference>
<dbReference type="InterPro" id="IPR033738">
    <property type="entry name" value="AsnB_N"/>
</dbReference>
<dbReference type="Pfam" id="PF13537">
    <property type="entry name" value="GATase_7"/>
    <property type="match status" value="1"/>
</dbReference>
<proteinExistence type="inferred from homology"/>
<dbReference type="Pfam" id="PF00733">
    <property type="entry name" value="Asn_synthase"/>
    <property type="match status" value="1"/>
</dbReference>
<dbReference type="OrthoDB" id="9763290at2"/>
<evidence type="ECO:0000256" key="3">
    <source>
        <dbReference type="ARBA" id="ARBA00012737"/>
    </source>
</evidence>
<name>A0A0J1IJ61_NIACI</name>
<comment type="catalytic activity">
    <reaction evidence="8">
        <text>L-aspartate + L-glutamine + ATP + H2O = L-asparagine + L-glutamate + AMP + diphosphate + H(+)</text>
        <dbReference type="Rhea" id="RHEA:12228"/>
        <dbReference type="ChEBI" id="CHEBI:15377"/>
        <dbReference type="ChEBI" id="CHEBI:15378"/>
        <dbReference type="ChEBI" id="CHEBI:29985"/>
        <dbReference type="ChEBI" id="CHEBI:29991"/>
        <dbReference type="ChEBI" id="CHEBI:30616"/>
        <dbReference type="ChEBI" id="CHEBI:33019"/>
        <dbReference type="ChEBI" id="CHEBI:58048"/>
        <dbReference type="ChEBI" id="CHEBI:58359"/>
        <dbReference type="ChEBI" id="CHEBI:456215"/>
        <dbReference type="EC" id="6.3.5.4"/>
    </reaction>
</comment>
<keyword evidence="5 9" id="KW-0067">ATP-binding</keyword>
<dbReference type="Proteomes" id="UP000036045">
    <property type="component" value="Unassembled WGS sequence"/>
</dbReference>
<feature type="binding site" evidence="9">
    <location>
        <position position="100"/>
    </location>
    <ligand>
        <name>L-glutamine</name>
        <dbReference type="ChEBI" id="CHEBI:58359"/>
    </ligand>
</feature>
<dbReference type="PANTHER" id="PTHR43284:SF1">
    <property type="entry name" value="ASPARAGINE SYNTHETASE"/>
    <property type="match status" value="1"/>
</dbReference>
<dbReference type="SUPFAM" id="SSF56235">
    <property type="entry name" value="N-terminal nucleophile aminohydrolases (Ntn hydrolases)"/>
    <property type="match status" value="1"/>
</dbReference>
<dbReference type="InterPro" id="IPR051786">
    <property type="entry name" value="ASN_synthetase/amidase"/>
</dbReference>